<protein>
    <submittedName>
        <fullName evidence="3">Uncharacterized protein</fullName>
    </submittedName>
</protein>
<accession>A0A061H2I4</accession>
<name>A0A061H2I4_9BASI</name>
<dbReference type="Proteomes" id="UP000053664">
    <property type="component" value="Unassembled WGS sequence"/>
</dbReference>
<dbReference type="AlphaFoldDB" id="A0A061H2I4"/>
<dbReference type="EMBL" id="KE361644">
    <property type="protein sequence ID" value="EPQ26643.1"/>
    <property type="molecule type" value="Genomic_DNA"/>
</dbReference>
<evidence type="ECO:0000256" key="2">
    <source>
        <dbReference type="SAM" id="SignalP"/>
    </source>
</evidence>
<evidence type="ECO:0000313" key="3">
    <source>
        <dbReference type="EMBL" id="EPQ26643.1"/>
    </source>
</evidence>
<organism evidence="3 4">
    <name type="scientific">Pseudozyma flocculosa PF-1</name>
    <dbReference type="NCBI Taxonomy" id="1277687"/>
    <lineage>
        <taxon>Eukaryota</taxon>
        <taxon>Fungi</taxon>
        <taxon>Dikarya</taxon>
        <taxon>Basidiomycota</taxon>
        <taxon>Ustilaginomycotina</taxon>
        <taxon>Ustilaginomycetes</taxon>
        <taxon>Ustilaginales</taxon>
        <taxon>Ustilaginaceae</taxon>
        <taxon>Pseudozyma</taxon>
    </lineage>
</organism>
<evidence type="ECO:0000256" key="1">
    <source>
        <dbReference type="SAM" id="MobiDB-lite"/>
    </source>
</evidence>
<sequence>MLHRFSSHLALVSVLALFTAASVLSTSPAHPVGDELAEVLARFTGSTAAEGHGNAVQHASLGQGVSNRLEQHGRGADVGRPSAAGDAAPSHPYEPATDAHLGPEAPPLQDKRSHAADYAAAASTSLQHGRVEESSLVNYDPVRLQAMMVQLRRQRLPTYETTPEEANLILYAHYRQQALLAAQQAQRDRGGPSSTAQNTAVASFHTASDPQAWHTGYAPAPQWQQRPGHEGGLPVNAPSGPAQPSHQVAPAPGQRPPYTIHEASPRVNGIFRSQAAKREYRLIEAESAATPLWTTPAAEDLFRPLARHHSFSRASEEQTDAVLGYIKAKMRRDFALIGKDLSQVDNVHFQPWGEDPFPFQTYSRPRTTRSEWPVPAATWTDLSDRSEQGFEIGSYTFRLVRRRHAARLGELAPWTVVAVERHGLRRVQKVYIGELIIPTQLLDQA</sequence>
<feature type="region of interest" description="Disordered" evidence="1">
    <location>
        <begin position="211"/>
        <end position="256"/>
    </location>
</feature>
<dbReference type="RefSeq" id="XP_007881690.1">
    <property type="nucleotide sequence ID" value="XM_007883499.1"/>
</dbReference>
<feature type="signal peptide" evidence="2">
    <location>
        <begin position="1"/>
        <end position="25"/>
    </location>
</feature>
<reference evidence="3 4" key="1">
    <citation type="journal article" date="2013" name="Plant Cell">
        <title>The transition from a phytopathogenic smut ancestor to an anamorphic biocontrol agent deciphered by comparative whole-genome analysis.</title>
        <authorList>
            <person name="Lefebvre F."/>
            <person name="Joly D.L."/>
            <person name="Labbe C."/>
            <person name="Teichmann B."/>
            <person name="Linning R."/>
            <person name="Belzile F."/>
            <person name="Bakkeren G."/>
            <person name="Belanger R.R."/>
        </authorList>
    </citation>
    <scope>NUCLEOTIDE SEQUENCE [LARGE SCALE GENOMIC DNA]</scope>
    <source>
        <strain evidence="3 4">PF-1</strain>
    </source>
</reference>
<proteinExistence type="predicted"/>
<gene>
    <name evidence="3" type="ORF">PFL1_05964</name>
</gene>
<feature type="region of interest" description="Disordered" evidence="1">
    <location>
        <begin position="71"/>
        <end position="131"/>
    </location>
</feature>
<dbReference type="KEGG" id="pfp:PFL1_05964"/>
<evidence type="ECO:0000313" key="4">
    <source>
        <dbReference type="Proteomes" id="UP000053664"/>
    </source>
</evidence>
<dbReference type="HOGENOM" id="CLU_615579_0_0_1"/>
<dbReference type="GeneID" id="19320046"/>
<feature type="chain" id="PRO_5001599386" evidence="2">
    <location>
        <begin position="26"/>
        <end position="445"/>
    </location>
</feature>
<keyword evidence="2" id="KW-0732">Signal</keyword>